<reference evidence="1 2" key="1">
    <citation type="submission" date="2017-11" db="EMBL/GenBank/DDBJ databases">
        <title>De novo assembly and phasing of dikaryotic genomes from two isolates of Puccinia coronata f. sp. avenae, the causal agent of oat crown rust.</title>
        <authorList>
            <person name="Miller M.E."/>
            <person name="Zhang Y."/>
            <person name="Omidvar V."/>
            <person name="Sperschneider J."/>
            <person name="Schwessinger B."/>
            <person name="Raley C."/>
            <person name="Palmer J.M."/>
            <person name="Garnica D."/>
            <person name="Upadhyaya N."/>
            <person name="Rathjen J."/>
            <person name="Taylor J.M."/>
            <person name="Park R.F."/>
            <person name="Dodds P.N."/>
            <person name="Hirsch C.D."/>
            <person name="Kianian S.F."/>
            <person name="Figueroa M."/>
        </authorList>
    </citation>
    <scope>NUCLEOTIDE SEQUENCE [LARGE SCALE GENOMIC DNA]</scope>
    <source>
        <strain evidence="1">12SD80</strain>
    </source>
</reference>
<name>A0A2N5TJB9_9BASI</name>
<accession>A0A2N5TJB9</accession>
<gene>
    <name evidence="1" type="ORF">PCASD_25650</name>
</gene>
<evidence type="ECO:0000313" key="1">
    <source>
        <dbReference type="EMBL" id="PLW25592.1"/>
    </source>
</evidence>
<comment type="caution">
    <text evidence="1">The sequence shown here is derived from an EMBL/GenBank/DDBJ whole genome shotgun (WGS) entry which is preliminary data.</text>
</comment>
<dbReference type="EMBL" id="PGCI01000525">
    <property type="protein sequence ID" value="PLW25592.1"/>
    <property type="molecule type" value="Genomic_DNA"/>
</dbReference>
<proteinExistence type="predicted"/>
<dbReference type="AlphaFoldDB" id="A0A2N5TJB9"/>
<evidence type="ECO:0000313" key="2">
    <source>
        <dbReference type="Proteomes" id="UP000235392"/>
    </source>
</evidence>
<organism evidence="1 2">
    <name type="scientific">Puccinia coronata f. sp. avenae</name>
    <dbReference type="NCBI Taxonomy" id="200324"/>
    <lineage>
        <taxon>Eukaryota</taxon>
        <taxon>Fungi</taxon>
        <taxon>Dikarya</taxon>
        <taxon>Basidiomycota</taxon>
        <taxon>Pucciniomycotina</taxon>
        <taxon>Pucciniomycetes</taxon>
        <taxon>Pucciniales</taxon>
        <taxon>Pucciniaceae</taxon>
        <taxon>Puccinia</taxon>
    </lineage>
</organism>
<sequence length="189" mass="20687">MVWAVVNEGQHRRWTTTGLWRLEHRPEDEVSQGEPLLRMQAGQYLAALTAPRRHRRRAAKLADFHTSPVRFLFALWVNSGNGDTASARPIFSSEIQDVQEPASHAKDPGDPACRGSINASLCLEKPGGALPTTILMAPSSPPPAANSPCLCIIHHTRQPPHPLESAGPSLDLVVLVWSLPPPEHKKYAP</sequence>
<dbReference type="Proteomes" id="UP000235392">
    <property type="component" value="Unassembled WGS sequence"/>
</dbReference>
<protein>
    <submittedName>
        <fullName evidence="1">Uncharacterized protein</fullName>
    </submittedName>
</protein>